<dbReference type="OrthoDB" id="1750196at2759"/>
<evidence type="ECO:0000313" key="2">
    <source>
        <dbReference type="EMBL" id="RDX70004.1"/>
    </source>
</evidence>
<feature type="compositionally biased region" description="Low complexity" evidence="1">
    <location>
        <begin position="70"/>
        <end position="80"/>
    </location>
</feature>
<evidence type="ECO:0000256" key="1">
    <source>
        <dbReference type="SAM" id="MobiDB-lite"/>
    </source>
</evidence>
<name>A0A371EVG3_MUCPR</name>
<feature type="region of interest" description="Disordered" evidence="1">
    <location>
        <begin position="97"/>
        <end position="116"/>
    </location>
</feature>
<feature type="region of interest" description="Disordered" evidence="1">
    <location>
        <begin position="50"/>
        <end position="80"/>
    </location>
</feature>
<dbReference type="Proteomes" id="UP000257109">
    <property type="component" value="Unassembled WGS sequence"/>
</dbReference>
<dbReference type="EMBL" id="QJKJ01011875">
    <property type="protein sequence ID" value="RDX70004.1"/>
    <property type="molecule type" value="Genomic_DNA"/>
</dbReference>
<reference evidence="2" key="1">
    <citation type="submission" date="2018-05" db="EMBL/GenBank/DDBJ databases">
        <title>Draft genome of Mucuna pruriens seed.</title>
        <authorList>
            <person name="Nnadi N.E."/>
            <person name="Vos R."/>
            <person name="Hasami M.H."/>
            <person name="Devisetty U.K."/>
            <person name="Aguiy J.C."/>
        </authorList>
    </citation>
    <scope>NUCLEOTIDE SEQUENCE [LARGE SCALE GENOMIC DNA]</scope>
    <source>
        <strain evidence="2">JCA_2017</strain>
    </source>
</reference>
<organism evidence="2 3">
    <name type="scientific">Mucuna pruriens</name>
    <name type="common">Velvet bean</name>
    <name type="synonym">Dolichos pruriens</name>
    <dbReference type="NCBI Taxonomy" id="157652"/>
    <lineage>
        <taxon>Eukaryota</taxon>
        <taxon>Viridiplantae</taxon>
        <taxon>Streptophyta</taxon>
        <taxon>Embryophyta</taxon>
        <taxon>Tracheophyta</taxon>
        <taxon>Spermatophyta</taxon>
        <taxon>Magnoliopsida</taxon>
        <taxon>eudicotyledons</taxon>
        <taxon>Gunneridae</taxon>
        <taxon>Pentapetalae</taxon>
        <taxon>rosids</taxon>
        <taxon>fabids</taxon>
        <taxon>Fabales</taxon>
        <taxon>Fabaceae</taxon>
        <taxon>Papilionoideae</taxon>
        <taxon>50 kb inversion clade</taxon>
        <taxon>NPAAA clade</taxon>
        <taxon>indigoferoid/millettioid clade</taxon>
        <taxon>Phaseoleae</taxon>
        <taxon>Mucuna</taxon>
    </lineage>
</organism>
<gene>
    <name evidence="2" type="ORF">CR513_50800</name>
</gene>
<proteinExistence type="predicted"/>
<accession>A0A371EVG3</accession>
<feature type="non-terminal residue" evidence="2">
    <location>
        <position position="1"/>
    </location>
</feature>
<keyword evidence="3" id="KW-1185">Reference proteome</keyword>
<sequence>MFINTLPSPYYNKVVGNVASNFADLVVAGERIELDIIRGKFAQLSSNVGLAKRPMPGKKKGETNAGKGNTPSYLTTTYASPSPTSYVPPYQLRANAGSATNSRSIQQGTRRPLRTLTPIPMPYIELLP</sequence>
<evidence type="ECO:0000313" key="3">
    <source>
        <dbReference type="Proteomes" id="UP000257109"/>
    </source>
</evidence>
<feature type="compositionally biased region" description="Polar residues" evidence="1">
    <location>
        <begin position="97"/>
        <end position="109"/>
    </location>
</feature>
<protein>
    <submittedName>
        <fullName evidence="2">Uncharacterized protein</fullName>
    </submittedName>
</protein>
<dbReference type="AlphaFoldDB" id="A0A371EVG3"/>
<comment type="caution">
    <text evidence="2">The sequence shown here is derived from an EMBL/GenBank/DDBJ whole genome shotgun (WGS) entry which is preliminary data.</text>
</comment>